<dbReference type="AlphaFoldDB" id="A0A8S4PYZ0"/>
<reference evidence="2" key="1">
    <citation type="submission" date="2022-03" db="EMBL/GenBank/DDBJ databases">
        <authorList>
            <person name="Martin C."/>
        </authorList>
    </citation>
    <scope>NUCLEOTIDE SEQUENCE</scope>
</reference>
<keyword evidence="3" id="KW-1185">Reference proteome</keyword>
<comment type="caution">
    <text evidence="2">The sequence shown here is derived from an EMBL/GenBank/DDBJ whole genome shotgun (WGS) entry which is preliminary data.</text>
</comment>
<protein>
    <submittedName>
        <fullName evidence="2">Uncharacterized protein</fullName>
    </submittedName>
</protein>
<proteinExistence type="predicted"/>
<name>A0A8S4PYZ0_OWEFU</name>
<organism evidence="2 3">
    <name type="scientific">Owenia fusiformis</name>
    <name type="common">Polychaete worm</name>
    <dbReference type="NCBI Taxonomy" id="6347"/>
    <lineage>
        <taxon>Eukaryota</taxon>
        <taxon>Metazoa</taxon>
        <taxon>Spiralia</taxon>
        <taxon>Lophotrochozoa</taxon>
        <taxon>Annelida</taxon>
        <taxon>Polychaeta</taxon>
        <taxon>Sedentaria</taxon>
        <taxon>Canalipalpata</taxon>
        <taxon>Sabellida</taxon>
        <taxon>Oweniida</taxon>
        <taxon>Oweniidae</taxon>
        <taxon>Owenia</taxon>
    </lineage>
</organism>
<feature type="chain" id="PRO_5035796150" evidence="1">
    <location>
        <begin position="20"/>
        <end position="144"/>
    </location>
</feature>
<evidence type="ECO:0000256" key="1">
    <source>
        <dbReference type="SAM" id="SignalP"/>
    </source>
</evidence>
<gene>
    <name evidence="2" type="ORF">OFUS_LOCUS23507</name>
</gene>
<dbReference type="Proteomes" id="UP000749559">
    <property type="component" value="Unassembled WGS sequence"/>
</dbReference>
<accession>A0A8S4PYZ0</accession>
<keyword evidence="1" id="KW-0732">Signal</keyword>
<sequence>MKVWIILALVAIMIHEQGCIRRENIQSRTDLYESDAIRNVTCKWACEASKKFCPLKHRVETSANVYKKIACKLCIQKDSWLLTEQLLNDTTYEADGGDFDETYFCCNKCKPARAGSKLKCIDCEYVAWRRDPNPQFINQAEDKR</sequence>
<feature type="signal peptide" evidence="1">
    <location>
        <begin position="1"/>
        <end position="19"/>
    </location>
</feature>
<dbReference type="EMBL" id="CAIIXF020000011">
    <property type="protein sequence ID" value="CAH1799499.1"/>
    <property type="molecule type" value="Genomic_DNA"/>
</dbReference>
<evidence type="ECO:0000313" key="2">
    <source>
        <dbReference type="EMBL" id="CAH1799499.1"/>
    </source>
</evidence>
<evidence type="ECO:0000313" key="3">
    <source>
        <dbReference type="Proteomes" id="UP000749559"/>
    </source>
</evidence>